<dbReference type="AlphaFoldDB" id="A0A0B6ZGR6"/>
<evidence type="ECO:0000313" key="1">
    <source>
        <dbReference type="EMBL" id="CEK67753.1"/>
    </source>
</evidence>
<gene>
    <name evidence="1" type="primary">ORF63784</name>
</gene>
<proteinExistence type="predicted"/>
<dbReference type="EMBL" id="HACG01020888">
    <property type="protein sequence ID" value="CEK67753.1"/>
    <property type="molecule type" value="Transcribed_RNA"/>
</dbReference>
<organism evidence="1">
    <name type="scientific">Arion vulgaris</name>
    <dbReference type="NCBI Taxonomy" id="1028688"/>
    <lineage>
        <taxon>Eukaryota</taxon>
        <taxon>Metazoa</taxon>
        <taxon>Spiralia</taxon>
        <taxon>Lophotrochozoa</taxon>
        <taxon>Mollusca</taxon>
        <taxon>Gastropoda</taxon>
        <taxon>Heterobranchia</taxon>
        <taxon>Euthyneura</taxon>
        <taxon>Panpulmonata</taxon>
        <taxon>Eupulmonata</taxon>
        <taxon>Stylommatophora</taxon>
        <taxon>Helicina</taxon>
        <taxon>Arionoidea</taxon>
        <taxon>Arionidae</taxon>
        <taxon>Arion</taxon>
    </lineage>
</organism>
<reference evidence="1" key="1">
    <citation type="submission" date="2014-12" db="EMBL/GenBank/DDBJ databases">
        <title>Insight into the proteome of Arion vulgaris.</title>
        <authorList>
            <person name="Aradska J."/>
            <person name="Bulat T."/>
            <person name="Smidak R."/>
            <person name="Sarate P."/>
            <person name="Gangsoo J."/>
            <person name="Sialana F."/>
            <person name="Bilban M."/>
            <person name="Lubec G."/>
        </authorList>
    </citation>
    <scope>NUCLEOTIDE SEQUENCE</scope>
    <source>
        <tissue evidence="1">Skin</tissue>
    </source>
</reference>
<name>A0A0B6ZGR6_9EUPU</name>
<feature type="non-terminal residue" evidence="1">
    <location>
        <position position="1"/>
    </location>
</feature>
<sequence>QLGTRGTLGSKSGGHYADQVTHSALLVTEKYISITAFPNISYGVKTYSLLTSSVFPESIYQILPFITYMQKFFKT</sequence>
<accession>A0A0B6ZGR6</accession>
<protein>
    <submittedName>
        <fullName evidence="1">Uncharacterized protein</fullName>
    </submittedName>
</protein>